<dbReference type="AlphaFoldDB" id="A0A6S6M1A5"/>
<dbReference type="KEGG" id="gbn:GEOBRER4_01340"/>
<comment type="similarity">
    <text evidence="9">Belongs to the TatA/E family.</text>
</comment>
<comment type="function">
    <text evidence="9">Part of the twin-arginine translocation (Tat) system that transports large folded proteins containing a characteristic twin-arginine motif in their signal peptide across membranes. TatA could form the protein-conducting channel of the Tat system.</text>
</comment>
<dbReference type="GO" id="GO:0043953">
    <property type="term" value="P:protein transport by the Tat complex"/>
    <property type="evidence" value="ECO:0007669"/>
    <property type="project" value="UniProtKB-UniRule"/>
</dbReference>
<evidence type="ECO:0000256" key="3">
    <source>
        <dbReference type="ARBA" id="ARBA00022475"/>
    </source>
</evidence>
<evidence type="ECO:0000256" key="4">
    <source>
        <dbReference type="ARBA" id="ARBA00022692"/>
    </source>
</evidence>
<keyword evidence="2 9" id="KW-0813">Transport</keyword>
<dbReference type="InterPro" id="IPR006312">
    <property type="entry name" value="TatA/E"/>
</dbReference>
<name>A0A6S6M1A5_9BACT</name>
<accession>A0A6S6M1A5</accession>
<feature type="compositionally biased region" description="Basic and acidic residues" evidence="10">
    <location>
        <begin position="44"/>
        <end position="63"/>
    </location>
</feature>
<dbReference type="NCBIfam" id="TIGR01411">
    <property type="entry name" value="tatAE"/>
    <property type="match status" value="1"/>
</dbReference>
<keyword evidence="12" id="KW-1185">Reference proteome</keyword>
<keyword evidence="3 9" id="KW-1003">Cell membrane</keyword>
<comment type="subcellular location">
    <subcellularLocation>
        <location evidence="1 9">Cell membrane</location>
        <topology evidence="1 9">Single-pass membrane protein</topology>
    </subcellularLocation>
</comment>
<evidence type="ECO:0000256" key="8">
    <source>
        <dbReference type="ARBA" id="ARBA00023136"/>
    </source>
</evidence>
<evidence type="ECO:0000256" key="2">
    <source>
        <dbReference type="ARBA" id="ARBA00022448"/>
    </source>
</evidence>
<evidence type="ECO:0000313" key="12">
    <source>
        <dbReference type="Proteomes" id="UP000515472"/>
    </source>
</evidence>
<gene>
    <name evidence="9" type="primary">tatA</name>
    <name evidence="11" type="ORF">GEOBRER4_n0138</name>
</gene>
<organism evidence="11 12">
    <name type="scientific">Citrifermentans bremense</name>
    <dbReference type="NCBI Taxonomy" id="60035"/>
    <lineage>
        <taxon>Bacteria</taxon>
        <taxon>Pseudomonadati</taxon>
        <taxon>Thermodesulfobacteriota</taxon>
        <taxon>Desulfuromonadia</taxon>
        <taxon>Geobacterales</taxon>
        <taxon>Geobacteraceae</taxon>
        <taxon>Citrifermentans</taxon>
    </lineage>
</organism>
<evidence type="ECO:0000256" key="1">
    <source>
        <dbReference type="ARBA" id="ARBA00004162"/>
    </source>
</evidence>
<dbReference type="HAMAP" id="MF_00236">
    <property type="entry name" value="TatA_E"/>
    <property type="match status" value="1"/>
</dbReference>
<keyword evidence="7 9" id="KW-0811">Translocation</keyword>
<evidence type="ECO:0000313" key="11">
    <source>
        <dbReference type="EMBL" id="BCG45384.1"/>
    </source>
</evidence>
<dbReference type="PRINTS" id="PR01506">
    <property type="entry name" value="TATBPROTEIN"/>
</dbReference>
<evidence type="ECO:0000256" key="10">
    <source>
        <dbReference type="SAM" id="MobiDB-lite"/>
    </source>
</evidence>
<evidence type="ECO:0000256" key="6">
    <source>
        <dbReference type="ARBA" id="ARBA00022989"/>
    </source>
</evidence>
<dbReference type="PANTHER" id="PTHR42982">
    <property type="entry name" value="SEC-INDEPENDENT PROTEIN TRANSLOCASE PROTEIN TATA"/>
    <property type="match status" value="1"/>
</dbReference>
<evidence type="ECO:0000256" key="9">
    <source>
        <dbReference type="HAMAP-Rule" id="MF_00236"/>
    </source>
</evidence>
<dbReference type="RefSeq" id="WP_085814339.1">
    <property type="nucleotide sequence ID" value="NZ_AP023213.1"/>
</dbReference>
<evidence type="ECO:0000256" key="7">
    <source>
        <dbReference type="ARBA" id="ARBA00023010"/>
    </source>
</evidence>
<dbReference type="InterPro" id="IPR003369">
    <property type="entry name" value="TatA/B/E"/>
</dbReference>
<comment type="subunit">
    <text evidence="9">Forms a complex with TatC.</text>
</comment>
<reference evidence="11 12" key="1">
    <citation type="submission" date="2020-06" db="EMBL/GenBank/DDBJ databases">
        <title>Interaction of electrochemicaly active bacteria, Geobacter bremensis R4 on different carbon anode.</title>
        <authorList>
            <person name="Meng L."/>
            <person name="Yoshida N."/>
        </authorList>
    </citation>
    <scope>NUCLEOTIDE SEQUENCE [LARGE SCALE GENOMIC DNA]</scope>
    <source>
        <strain evidence="11 12">R4</strain>
    </source>
</reference>
<dbReference type="Proteomes" id="UP000515472">
    <property type="component" value="Chromosome"/>
</dbReference>
<dbReference type="PANTHER" id="PTHR42982:SF1">
    <property type="entry name" value="SEC-INDEPENDENT PROTEIN TRANSLOCASE PROTEIN TATA"/>
    <property type="match status" value="1"/>
</dbReference>
<dbReference type="Gene3D" id="1.20.5.3310">
    <property type="match status" value="1"/>
</dbReference>
<protein>
    <recommendedName>
        <fullName evidence="9">Sec-independent protein translocase protein TatA</fullName>
    </recommendedName>
</protein>
<keyword evidence="4 9" id="KW-0812">Transmembrane</keyword>
<keyword evidence="5 9" id="KW-0653">Protein transport</keyword>
<sequence length="63" mass="6783">MFGFGMPELIIILVIVLVVFGAGRLPEIGGALGKSIRNFKKASSGKEEIEIKAGRPEDDKKPN</sequence>
<keyword evidence="8 9" id="KW-0472">Membrane</keyword>
<evidence type="ECO:0000256" key="5">
    <source>
        <dbReference type="ARBA" id="ARBA00022927"/>
    </source>
</evidence>
<proteinExistence type="inferred from homology"/>
<keyword evidence="6 9" id="KW-1133">Transmembrane helix</keyword>
<feature type="region of interest" description="Disordered" evidence="10">
    <location>
        <begin position="43"/>
        <end position="63"/>
    </location>
</feature>
<dbReference type="Pfam" id="PF02416">
    <property type="entry name" value="TatA_B_E"/>
    <property type="match status" value="1"/>
</dbReference>
<dbReference type="EMBL" id="AP023213">
    <property type="protein sequence ID" value="BCG45384.1"/>
    <property type="molecule type" value="Genomic_DNA"/>
</dbReference>
<dbReference type="GO" id="GO:0008320">
    <property type="term" value="F:protein transmembrane transporter activity"/>
    <property type="evidence" value="ECO:0007669"/>
    <property type="project" value="UniProtKB-UniRule"/>
</dbReference>
<dbReference type="GO" id="GO:0033281">
    <property type="term" value="C:TAT protein transport complex"/>
    <property type="evidence" value="ECO:0007669"/>
    <property type="project" value="UniProtKB-UniRule"/>
</dbReference>